<proteinExistence type="predicted"/>
<dbReference type="AlphaFoldDB" id="A0ABD0LTN7"/>
<keyword evidence="3" id="KW-1185">Reference proteome</keyword>
<sequence length="107" mass="11959">HQRCVDKKASTTGVSGTGRLTGRSATRAERLPQIDVQIAGAMTSSVIRVADRRRLCFSWEEDQLPVVRADCRHTDDAQVRVRVPVAEMKALLTTGLFYDDHSCKLFQ</sequence>
<feature type="region of interest" description="Disordered" evidence="1">
    <location>
        <begin position="1"/>
        <end position="24"/>
    </location>
</feature>
<accession>A0ABD0LTN7</accession>
<feature type="non-terminal residue" evidence="2">
    <location>
        <position position="107"/>
    </location>
</feature>
<dbReference type="EMBL" id="JACVVK020000024">
    <property type="protein sequence ID" value="KAK7502725.1"/>
    <property type="molecule type" value="Genomic_DNA"/>
</dbReference>
<organism evidence="2 3">
    <name type="scientific">Batillaria attramentaria</name>
    <dbReference type="NCBI Taxonomy" id="370345"/>
    <lineage>
        <taxon>Eukaryota</taxon>
        <taxon>Metazoa</taxon>
        <taxon>Spiralia</taxon>
        <taxon>Lophotrochozoa</taxon>
        <taxon>Mollusca</taxon>
        <taxon>Gastropoda</taxon>
        <taxon>Caenogastropoda</taxon>
        <taxon>Sorbeoconcha</taxon>
        <taxon>Cerithioidea</taxon>
        <taxon>Batillariidae</taxon>
        <taxon>Batillaria</taxon>
    </lineage>
</organism>
<evidence type="ECO:0000256" key="1">
    <source>
        <dbReference type="SAM" id="MobiDB-lite"/>
    </source>
</evidence>
<dbReference type="Proteomes" id="UP001519460">
    <property type="component" value="Unassembled WGS sequence"/>
</dbReference>
<evidence type="ECO:0000313" key="2">
    <source>
        <dbReference type="EMBL" id="KAK7502725.1"/>
    </source>
</evidence>
<comment type="caution">
    <text evidence="2">The sequence shown here is derived from an EMBL/GenBank/DDBJ whole genome shotgun (WGS) entry which is preliminary data.</text>
</comment>
<gene>
    <name evidence="2" type="ORF">BaRGS_00005975</name>
</gene>
<protein>
    <submittedName>
        <fullName evidence="2">Uncharacterized protein</fullName>
    </submittedName>
</protein>
<feature type="non-terminal residue" evidence="2">
    <location>
        <position position="1"/>
    </location>
</feature>
<reference evidence="2 3" key="1">
    <citation type="journal article" date="2023" name="Sci. Data">
        <title>Genome assembly of the Korean intertidal mud-creeper Batillaria attramentaria.</title>
        <authorList>
            <person name="Patra A.K."/>
            <person name="Ho P.T."/>
            <person name="Jun S."/>
            <person name="Lee S.J."/>
            <person name="Kim Y."/>
            <person name="Won Y.J."/>
        </authorList>
    </citation>
    <scope>NUCLEOTIDE SEQUENCE [LARGE SCALE GENOMIC DNA]</scope>
    <source>
        <strain evidence="2">Wonlab-2016</strain>
    </source>
</reference>
<evidence type="ECO:0000313" key="3">
    <source>
        <dbReference type="Proteomes" id="UP001519460"/>
    </source>
</evidence>
<name>A0ABD0LTN7_9CAEN</name>